<dbReference type="Pfam" id="PF05686">
    <property type="entry name" value="Glyco_transf_90"/>
    <property type="match status" value="1"/>
</dbReference>
<dbReference type="Proteomes" id="UP001295423">
    <property type="component" value="Unassembled WGS sequence"/>
</dbReference>
<dbReference type="AlphaFoldDB" id="A0AAD2CES5"/>
<feature type="domain" description="Glycosyl transferase CAP10" evidence="3">
    <location>
        <begin position="132"/>
        <end position="380"/>
    </location>
</feature>
<dbReference type="EMBL" id="CAKOGP040000158">
    <property type="protein sequence ID" value="CAJ1931556.1"/>
    <property type="molecule type" value="Genomic_DNA"/>
</dbReference>
<reference evidence="4" key="1">
    <citation type="submission" date="2023-08" db="EMBL/GenBank/DDBJ databases">
        <authorList>
            <person name="Audoor S."/>
            <person name="Bilcke G."/>
        </authorList>
    </citation>
    <scope>NUCLEOTIDE SEQUENCE</scope>
</reference>
<name>A0AAD2CES5_9STRA</name>
<sequence>MEDLLDADPVNRDSQATSKTSELFKKSLGLVVVLCFAVSFKSGQSQRVLDAVNHAEIKSTNQIRLETRRYQLGNLTKRPHIGIIEVHPNGNFSIINSPEKGFVHHEFLDCLKTRLRSAVEAYGEFQEGRSSLFFDFDAVDFPATEGYYKHLSCDYLNKVACCYTNLTMIGIANNPCCNCSLPLPIHPNQREEDLDNALAFQDPFNWTRKMDKAVWHGAPHGHHEHAAWLSQEYHLPVPYKPGVETPRRRIVQWATRSEAQGLLDASFSKIEWKEILKYKYLVTVSGNSYAGALKPALLSNSCVLRQDTIAREWFEDELEEWVHFVPVKYDLSDLFEKIEWAKEHDSECEAIAKNGRTFALKHFEKGAVDKFLHSAIQKTKK</sequence>
<evidence type="ECO:0000259" key="3">
    <source>
        <dbReference type="SMART" id="SM00672"/>
    </source>
</evidence>
<evidence type="ECO:0000313" key="4">
    <source>
        <dbReference type="EMBL" id="CAJ1931556.1"/>
    </source>
</evidence>
<gene>
    <name evidence="4" type="ORF">CYCCA115_LOCUS2442</name>
</gene>
<proteinExistence type="inferred from homology"/>
<accession>A0AAD2CES5</accession>
<keyword evidence="2" id="KW-0808">Transferase</keyword>
<organism evidence="4 5">
    <name type="scientific">Cylindrotheca closterium</name>
    <dbReference type="NCBI Taxonomy" id="2856"/>
    <lineage>
        <taxon>Eukaryota</taxon>
        <taxon>Sar</taxon>
        <taxon>Stramenopiles</taxon>
        <taxon>Ochrophyta</taxon>
        <taxon>Bacillariophyta</taxon>
        <taxon>Bacillariophyceae</taxon>
        <taxon>Bacillariophycidae</taxon>
        <taxon>Bacillariales</taxon>
        <taxon>Bacillariaceae</taxon>
        <taxon>Cylindrotheca</taxon>
    </lineage>
</organism>
<dbReference type="InterPro" id="IPR006598">
    <property type="entry name" value="CAP10"/>
</dbReference>
<dbReference type="GO" id="GO:0016740">
    <property type="term" value="F:transferase activity"/>
    <property type="evidence" value="ECO:0007669"/>
    <property type="project" value="UniProtKB-KW"/>
</dbReference>
<comment type="similarity">
    <text evidence="1">Belongs to the glycosyltransferase 90 family.</text>
</comment>
<evidence type="ECO:0000313" key="5">
    <source>
        <dbReference type="Proteomes" id="UP001295423"/>
    </source>
</evidence>
<dbReference type="SMART" id="SM00672">
    <property type="entry name" value="CAP10"/>
    <property type="match status" value="1"/>
</dbReference>
<dbReference type="PANTHER" id="PTHR12203:SF35">
    <property type="entry name" value="PROTEIN O-GLUCOSYLTRANSFERASE 1"/>
    <property type="match status" value="1"/>
</dbReference>
<dbReference type="InterPro" id="IPR051091">
    <property type="entry name" value="O-Glucosyltr/Glycosyltrsf_90"/>
</dbReference>
<evidence type="ECO:0000256" key="2">
    <source>
        <dbReference type="ARBA" id="ARBA00022679"/>
    </source>
</evidence>
<protein>
    <recommendedName>
        <fullName evidence="3">Glycosyl transferase CAP10 domain-containing protein</fullName>
    </recommendedName>
</protein>
<comment type="caution">
    <text evidence="4">The sequence shown here is derived from an EMBL/GenBank/DDBJ whole genome shotgun (WGS) entry which is preliminary data.</text>
</comment>
<evidence type="ECO:0000256" key="1">
    <source>
        <dbReference type="ARBA" id="ARBA00010118"/>
    </source>
</evidence>
<keyword evidence="5" id="KW-1185">Reference proteome</keyword>
<dbReference type="PANTHER" id="PTHR12203">
    <property type="entry name" value="KDEL LYS-ASP-GLU-LEU CONTAINING - RELATED"/>
    <property type="match status" value="1"/>
</dbReference>